<evidence type="ECO:0000313" key="1">
    <source>
        <dbReference type="EMBL" id="CAK9145678.1"/>
    </source>
</evidence>
<dbReference type="Proteomes" id="UP001642360">
    <property type="component" value="Unassembled WGS sequence"/>
</dbReference>
<gene>
    <name evidence="1" type="ORF">ILEXP_LOCUS13497</name>
</gene>
<organism evidence="1 2">
    <name type="scientific">Ilex paraguariensis</name>
    <name type="common">yerba mate</name>
    <dbReference type="NCBI Taxonomy" id="185542"/>
    <lineage>
        <taxon>Eukaryota</taxon>
        <taxon>Viridiplantae</taxon>
        <taxon>Streptophyta</taxon>
        <taxon>Embryophyta</taxon>
        <taxon>Tracheophyta</taxon>
        <taxon>Spermatophyta</taxon>
        <taxon>Magnoliopsida</taxon>
        <taxon>eudicotyledons</taxon>
        <taxon>Gunneridae</taxon>
        <taxon>Pentapetalae</taxon>
        <taxon>asterids</taxon>
        <taxon>campanulids</taxon>
        <taxon>Aquifoliales</taxon>
        <taxon>Aquifoliaceae</taxon>
        <taxon>Ilex</taxon>
    </lineage>
</organism>
<sequence>MARQSPSRSLRGLCLKWAAWDQRRMGGYGIALITLDQNDTKAIYNTSTEKNVKHAFLLTDNGENPAGFPGGWGKPSHPSSYKACPVICSSCRCRATNLLVGIYLDKFRLSSVASLHK</sequence>
<keyword evidence="2" id="KW-1185">Reference proteome</keyword>
<name>A0ABC8RSP1_9AQUA</name>
<protein>
    <submittedName>
        <fullName evidence="1">Uncharacterized protein</fullName>
    </submittedName>
</protein>
<reference evidence="1 2" key="1">
    <citation type="submission" date="2024-02" db="EMBL/GenBank/DDBJ databases">
        <authorList>
            <person name="Vignale AGUSTIN F."/>
            <person name="Sosa J E."/>
            <person name="Modenutti C."/>
        </authorList>
    </citation>
    <scope>NUCLEOTIDE SEQUENCE [LARGE SCALE GENOMIC DNA]</scope>
</reference>
<comment type="caution">
    <text evidence="1">The sequence shown here is derived from an EMBL/GenBank/DDBJ whole genome shotgun (WGS) entry which is preliminary data.</text>
</comment>
<accession>A0ABC8RSP1</accession>
<dbReference type="AlphaFoldDB" id="A0ABC8RSP1"/>
<dbReference type="EMBL" id="CAUOFW020001502">
    <property type="protein sequence ID" value="CAK9145678.1"/>
    <property type="molecule type" value="Genomic_DNA"/>
</dbReference>
<evidence type="ECO:0000313" key="2">
    <source>
        <dbReference type="Proteomes" id="UP001642360"/>
    </source>
</evidence>
<proteinExistence type="predicted"/>